<organism evidence="1 2">
    <name type="scientific">Paracraurococcus lichenis</name>
    <dbReference type="NCBI Taxonomy" id="3064888"/>
    <lineage>
        <taxon>Bacteria</taxon>
        <taxon>Pseudomonadati</taxon>
        <taxon>Pseudomonadota</taxon>
        <taxon>Alphaproteobacteria</taxon>
        <taxon>Acetobacterales</taxon>
        <taxon>Roseomonadaceae</taxon>
        <taxon>Paracraurococcus</taxon>
    </lineage>
</organism>
<comment type="caution">
    <text evidence="1">The sequence shown here is derived from an EMBL/GenBank/DDBJ whole genome shotgun (WGS) entry which is preliminary data.</text>
</comment>
<sequence length="68" mass="7829">MTRADAPRAWLRCLCDTARLMVGQPSYEAYLEHARRLHPDKAPMTHAEFFRDREAARFGGGTRGFRCC</sequence>
<accession>A0ABT9DZR6</accession>
<gene>
    <name evidence="1" type="ORF">Q7A36_13715</name>
</gene>
<dbReference type="Proteomes" id="UP001243009">
    <property type="component" value="Unassembled WGS sequence"/>
</dbReference>
<evidence type="ECO:0000313" key="2">
    <source>
        <dbReference type="Proteomes" id="UP001243009"/>
    </source>
</evidence>
<dbReference type="PANTHER" id="PTHR38453:SF1">
    <property type="entry name" value="CYTOPLASMIC PROTEIN"/>
    <property type="match status" value="1"/>
</dbReference>
<dbReference type="PANTHER" id="PTHR38453">
    <property type="entry name" value="CYTOPLASMIC PROTEIN-RELATED"/>
    <property type="match status" value="1"/>
</dbReference>
<dbReference type="Pfam" id="PF04328">
    <property type="entry name" value="Sel_put"/>
    <property type="match status" value="1"/>
</dbReference>
<protein>
    <submittedName>
        <fullName evidence="1">YbdD/YjiX family protein</fullName>
    </submittedName>
</protein>
<dbReference type="EMBL" id="JAUTWS010000011">
    <property type="protein sequence ID" value="MDO9709404.1"/>
    <property type="molecule type" value="Genomic_DNA"/>
</dbReference>
<proteinExistence type="predicted"/>
<evidence type="ECO:0000313" key="1">
    <source>
        <dbReference type="EMBL" id="MDO9709404.1"/>
    </source>
</evidence>
<keyword evidence="2" id="KW-1185">Reference proteome</keyword>
<dbReference type="InterPro" id="IPR007423">
    <property type="entry name" value="Sel_put"/>
</dbReference>
<reference evidence="1 2" key="1">
    <citation type="submission" date="2023-08" db="EMBL/GenBank/DDBJ databases">
        <title>The draft genome sequence of Paracraurococcus sp. LOR1-02.</title>
        <authorList>
            <person name="Kingkaew E."/>
            <person name="Tanasupawat S."/>
        </authorList>
    </citation>
    <scope>NUCLEOTIDE SEQUENCE [LARGE SCALE GENOMIC DNA]</scope>
    <source>
        <strain evidence="1 2">LOR1-02</strain>
    </source>
</reference>
<dbReference type="RefSeq" id="WP_305104268.1">
    <property type="nucleotide sequence ID" value="NZ_JAUTWS010000011.1"/>
</dbReference>
<name>A0ABT9DZR6_9PROT</name>